<dbReference type="Pfam" id="PF03119">
    <property type="entry name" value="DNA_ligase_ZBD"/>
    <property type="match status" value="1"/>
</dbReference>
<keyword evidence="14" id="KW-0464">Manganese</keyword>
<evidence type="ECO:0000256" key="7">
    <source>
        <dbReference type="ARBA" id="ARBA00022763"/>
    </source>
</evidence>
<evidence type="ECO:0000256" key="13">
    <source>
        <dbReference type="ARBA" id="ARBA00060881"/>
    </source>
</evidence>
<dbReference type="Gene3D" id="3.30.470.30">
    <property type="entry name" value="DNA ligase/mRNA capping enzyme"/>
    <property type="match status" value="1"/>
</dbReference>
<dbReference type="FunFam" id="1.10.150.20:FF:000007">
    <property type="entry name" value="DNA ligase"/>
    <property type="match status" value="1"/>
</dbReference>
<evidence type="ECO:0000256" key="4">
    <source>
        <dbReference type="ARBA" id="ARBA00022598"/>
    </source>
</evidence>
<feature type="binding site" evidence="14">
    <location>
        <position position="116"/>
    </location>
    <ligand>
        <name>NAD(+)</name>
        <dbReference type="ChEBI" id="CHEBI:57540"/>
    </ligand>
</feature>
<feature type="binding site" evidence="14">
    <location>
        <position position="437"/>
    </location>
    <ligand>
        <name>Zn(2+)</name>
        <dbReference type="ChEBI" id="CHEBI:29105"/>
    </ligand>
</feature>
<dbReference type="NCBIfam" id="NF005932">
    <property type="entry name" value="PRK07956.1"/>
    <property type="match status" value="1"/>
</dbReference>
<dbReference type="GO" id="GO:0006260">
    <property type="term" value="P:DNA replication"/>
    <property type="evidence" value="ECO:0007669"/>
    <property type="project" value="UniProtKB-KW"/>
</dbReference>
<dbReference type="GO" id="GO:0046872">
    <property type="term" value="F:metal ion binding"/>
    <property type="evidence" value="ECO:0007669"/>
    <property type="project" value="UniProtKB-KW"/>
</dbReference>
<dbReference type="InterPro" id="IPR010994">
    <property type="entry name" value="RuvA_2-like"/>
</dbReference>
<evidence type="ECO:0000256" key="1">
    <source>
        <dbReference type="ARBA" id="ARBA00004067"/>
    </source>
</evidence>
<keyword evidence="5 14" id="KW-0235">DNA replication</keyword>
<feature type="binding site" evidence="14">
    <location>
        <position position="413"/>
    </location>
    <ligand>
        <name>Zn(2+)</name>
        <dbReference type="ChEBI" id="CHEBI:29105"/>
    </ligand>
</feature>
<evidence type="ECO:0000256" key="2">
    <source>
        <dbReference type="ARBA" id="ARBA00012722"/>
    </source>
</evidence>
<organism evidence="16 17">
    <name type="scientific">Fontimonas thermophila</name>
    <dbReference type="NCBI Taxonomy" id="1076937"/>
    <lineage>
        <taxon>Bacteria</taxon>
        <taxon>Pseudomonadati</taxon>
        <taxon>Pseudomonadota</taxon>
        <taxon>Gammaproteobacteria</taxon>
        <taxon>Nevskiales</taxon>
        <taxon>Nevskiaceae</taxon>
        <taxon>Fontimonas</taxon>
    </lineage>
</organism>
<evidence type="ECO:0000259" key="15">
    <source>
        <dbReference type="PROSITE" id="PS50172"/>
    </source>
</evidence>
<dbReference type="EMBL" id="FOOC01000002">
    <property type="protein sequence ID" value="SFF34213.1"/>
    <property type="molecule type" value="Genomic_DNA"/>
</dbReference>
<feature type="binding site" evidence="14">
    <location>
        <begin position="85"/>
        <end position="86"/>
    </location>
    <ligand>
        <name>NAD(+)</name>
        <dbReference type="ChEBI" id="CHEBI:57540"/>
    </ligand>
</feature>
<keyword evidence="8 14" id="KW-0862">Zinc</keyword>
<comment type="function">
    <text evidence="1 14">DNA ligase that catalyzes the formation of phosphodiester linkages between 5'-phosphoryl and 3'-hydroxyl groups in double-stranded DNA using NAD as a coenzyme and as the energy source for the reaction. It is essential for DNA replication and repair of damaged DNA.</text>
</comment>
<gene>
    <name evidence="14" type="primary">ligA</name>
    <name evidence="16" type="ORF">SAMN04488120_102302</name>
</gene>
<dbReference type="STRING" id="1076937.SAMN04488120_102302"/>
<dbReference type="NCBIfam" id="TIGR00575">
    <property type="entry name" value="dnlj"/>
    <property type="match status" value="1"/>
</dbReference>
<dbReference type="PROSITE" id="PS01055">
    <property type="entry name" value="DNA_LIGASE_N1"/>
    <property type="match status" value="1"/>
</dbReference>
<dbReference type="Pfam" id="PF03120">
    <property type="entry name" value="OB_DNA_ligase"/>
    <property type="match status" value="1"/>
</dbReference>
<comment type="similarity">
    <text evidence="13 14">Belongs to the NAD-dependent DNA ligase family. LigA subfamily.</text>
</comment>
<dbReference type="GO" id="GO:0006281">
    <property type="term" value="P:DNA repair"/>
    <property type="evidence" value="ECO:0007669"/>
    <property type="project" value="UniProtKB-KW"/>
</dbReference>
<feature type="binding site" evidence="14">
    <location>
        <position position="319"/>
    </location>
    <ligand>
        <name>NAD(+)</name>
        <dbReference type="ChEBI" id="CHEBI:57540"/>
    </ligand>
</feature>
<dbReference type="SUPFAM" id="SSF47781">
    <property type="entry name" value="RuvA domain 2-like"/>
    <property type="match status" value="1"/>
</dbReference>
<protein>
    <recommendedName>
        <fullName evidence="3 14">DNA ligase</fullName>
        <ecNumber evidence="2 14">6.5.1.2</ecNumber>
    </recommendedName>
    <alternativeName>
        <fullName evidence="14">Polydeoxyribonucleotide synthase [NAD(+)]</fullName>
    </alternativeName>
</protein>
<evidence type="ECO:0000256" key="14">
    <source>
        <dbReference type="HAMAP-Rule" id="MF_01588"/>
    </source>
</evidence>
<proteinExistence type="inferred from homology"/>
<evidence type="ECO:0000256" key="6">
    <source>
        <dbReference type="ARBA" id="ARBA00022723"/>
    </source>
</evidence>
<dbReference type="FunFam" id="3.40.50.10190:FF:000054">
    <property type="entry name" value="DNA ligase"/>
    <property type="match status" value="1"/>
</dbReference>
<dbReference type="GO" id="GO:0005829">
    <property type="term" value="C:cytosol"/>
    <property type="evidence" value="ECO:0007669"/>
    <property type="project" value="TreeGrafter"/>
</dbReference>
<evidence type="ECO:0000256" key="5">
    <source>
        <dbReference type="ARBA" id="ARBA00022705"/>
    </source>
</evidence>
<dbReference type="PIRSF" id="PIRSF001604">
    <property type="entry name" value="LigA"/>
    <property type="match status" value="1"/>
</dbReference>
<dbReference type="EC" id="6.5.1.2" evidence="2 14"/>
<keyword evidence="6 14" id="KW-0479">Metal-binding</keyword>
<dbReference type="InterPro" id="IPR004149">
    <property type="entry name" value="Znf_DNAligase_C4"/>
</dbReference>
<dbReference type="FunFam" id="3.30.470.30:FF:000001">
    <property type="entry name" value="DNA ligase"/>
    <property type="match status" value="1"/>
</dbReference>
<dbReference type="InterPro" id="IPR013839">
    <property type="entry name" value="DNAligase_adenylation"/>
</dbReference>
<dbReference type="InterPro" id="IPR036420">
    <property type="entry name" value="BRCT_dom_sf"/>
</dbReference>
<dbReference type="Gene3D" id="3.40.50.10190">
    <property type="entry name" value="BRCT domain"/>
    <property type="match status" value="1"/>
</dbReference>
<dbReference type="Pfam" id="PF01653">
    <property type="entry name" value="DNA_ligase_aden"/>
    <property type="match status" value="1"/>
</dbReference>
<keyword evidence="4 14" id="KW-0436">Ligase</keyword>
<dbReference type="Gene3D" id="1.10.287.610">
    <property type="entry name" value="Helix hairpin bin"/>
    <property type="match status" value="1"/>
</dbReference>
<feature type="binding site" evidence="14">
    <location>
        <position position="178"/>
    </location>
    <ligand>
        <name>NAD(+)</name>
        <dbReference type="ChEBI" id="CHEBI:57540"/>
    </ligand>
</feature>
<dbReference type="Pfam" id="PF12826">
    <property type="entry name" value="HHH_2"/>
    <property type="match status" value="1"/>
</dbReference>
<dbReference type="Pfam" id="PF14520">
    <property type="entry name" value="HHH_5"/>
    <property type="match status" value="1"/>
</dbReference>
<evidence type="ECO:0000256" key="11">
    <source>
        <dbReference type="ARBA" id="ARBA00023204"/>
    </source>
</evidence>
<keyword evidence="11 14" id="KW-0234">DNA repair</keyword>
<reference evidence="16 17" key="1">
    <citation type="submission" date="2016-10" db="EMBL/GenBank/DDBJ databases">
        <authorList>
            <person name="de Groot N.N."/>
        </authorList>
    </citation>
    <scope>NUCLEOTIDE SEQUENCE [LARGE SCALE GENOMIC DNA]</scope>
    <source>
        <strain evidence="16 17">DSM 23609</strain>
    </source>
</reference>
<dbReference type="Gene3D" id="6.20.10.30">
    <property type="match status" value="1"/>
</dbReference>
<dbReference type="PANTHER" id="PTHR23389">
    <property type="entry name" value="CHROMOSOME TRANSMISSION FIDELITY FACTOR 18"/>
    <property type="match status" value="1"/>
</dbReference>
<dbReference type="SUPFAM" id="SSF52113">
    <property type="entry name" value="BRCT domain"/>
    <property type="match status" value="1"/>
</dbReference>
<dbReference type="FunFam" id="1.10.287.610:FF:000002">
    <property type="entry name" value="DNA ligase"/>
    <property type="match status" value="1"/>
</dbReference>
<accession>A0A1I2HXM8</accession>
<dbReference type="Gene3D" id="1.10.150.20">
    <property type="entry name" value="5' to 3' exonuclease, C-terminal subdomain"/>
    <property type="match status" value="2"/>
</dbReference>
<dbReference type="SMART" id="SM00532">
    <property type="entry name" value="LIGANc"/>
    <property type="match status" value="1"/>
</dbReference>
<dbReference type="InterPro" id="IPR004150">
    <property type="entry name" value="NAD_DNA_ligase_OB"/>
</dbReference>
<keyword evidence="9 14" id="KW-0460">Magnesium</keyword>
<dbReference type="InterPro" id="IPR012340">
    <property type="entry name" value="NA-bd_OB-fold"/>
</dbReference>
<comment type="cofactor">
    <cofactor evidence="14">
        <name>Mg(2+)</name>
        <dbReference type="ChEBI" id="CHEBI:18420"/>
    </cofactor>
    <cofactor evidence="14">
        <name>Mn(2+)</name>
        <dbReference type="ChEBI" id="CHEBI:29035"/>
    </cofactor>
</comment>
<keyword evidence="17" id="KW-1185">Reference proteome</keyword>
<feature type="domain" description="BRCT" evidence="15">
    <location>
        <begin position="611"/>
        <end position="691"/>
    </location>
</feature>
<name>A0A1I2HXM8_9GAMM</name>
<evidence type="ECO:0000313" key="17">
    <source>
        <dbReference type="Proteomes" id="UP000199771"/>
    </source>
</evidence>
<dbReference type="PROSITE" id="PS50172">
    <property type="entry name" value="BRCT"/>
    <property type="match status" value="1"/>
</dbReference>
<dbReference type="InterPro" id="IPR018239">
    <property type="entry name" value="DNA_ligase_AS"/>
</dbReference>
<keyword evidence="10 14" id="KW-0520">NAD</keyword>
<dbReference type="CDD" id="cd17748">
    <property type="entry name" value="BRCT_DNA_ligase_like"/>
    <property type="match status" value="1"/>
</dbReference>
<dbReference type="InterPro" id="IPR013840">
    <property type="entry name" value="DNAligase_N"/>
</dbReference>
<dbReference type="SMART" id="SM00292">
    <property type="entry name" value="BRCT"/>
    <property type="match status" value="1"/>
</dbReference>
<evidence type="ECO:0000256" key="10">
    <source>
        <dbReference type="ARBA" id="ARBA00023027"/>
    </source>
</evidence>
<dbReference type="RefSeq" id="WP_091531699.1">
    <property type="nucleotide sequence ID" value="NZ_FOOC01000002.1"/>
</dbReference>
<dbReference type="GO" id="GO:0003911">
    <property type="term" value="F:DNA ligase (NAD+) activity"/>
    <property type="evidence" value="ECO:0007669"/>
    <property type="project" value="UniProtKB-UniRule"/>
</dbReference>
<feature type="binding site" evidence="14">
    <location>
        <begin position="36"/>
        <end position="40"/>
    </location>
    <ligand>
        <name>NAD(+)</name>
        <dbReference type="ChEBI" id="CHEBI:57540"/>
    </ligand>
</feature>
<dbReference type="Gene3D" id="2.40.50.140">
    <property type="entry name" value="Nucleic acid-binding proteins"/>
    <property type="match status" value="1"/>
</dbReference>
<dbReference type="InterPro" id="IPR001357">
    <property type="entry name" value="BRCT_dom"/>
</dbReference>
<dbReference type="Pfam" id="PF00533">
    <property type="entry name" value="BRCT"/>
    <property type="match status" value="1"/>
</dbReference>
<dbReference type="SUPFAM" id="SSF56091">
    <property type="entry name" value="DNA ligase/mRNA capping enzyme, catalytic domain"/>
    <property type="match status" value="1"/>
</dbReference>
<dbReference type="InterPro" id="IPR001679">
    <property type="entry name" value="DNA_ligase"/>
</dbReference>
<dbReference type="CDD" id="cd00114">
    <property type="entry name" value="LIGANc"/>
    <property type="match status" value="1"/>
</dbReference>
<evidence type="ECO:0000256" key="9">
    <source>
        <dbReference type="ARBA" id="ARBA00022842"/>
    </source>
</evidence>
<dbReference type="GO" id="GO:0003677">
    <property type="term" value="F:DNA binding"/>
    <property type="evidence" value="ECO:0007669"/>
    <property type="project" value="InterPro"/>
</dbReference>
<feature type="binding site" evidence="14">
    <location>
        <position position="139"/>
    </location>
    <ligand>
        <name>NAD(+)</name>
        <dbReference type="ChEBI" id="CHEBI:57540"/>
    </ligand>
</feature>
<dbReference type="HAMAP" id="MF_01588">
    <property type="entry name" value="DNA_ligase_A"/>
    <property type="match status" value="1"/>
</dbReference>
<evidence type="ECO:0000256" key="8">
    <source>
        <dbReference type="ARBA" id="ARBA00022833"/>
    </source>
</evidence>
<comment type="catalytic activity">
    <reaction evidence="12 14">
        <text>NAD(+) + (deoxyribonucleotide)n-3'-hydroxyl + 5'-phospho-(deoxyribonucleotide)m = (deoxyribonucleotide)n+m + AMP + beta-nicotinamide D-nucleotide.</text>
        <dbReference type="EC" id="6.5.1.2"/>
    </reaction>
</comment>
<dbReference type="Proteomes" id="UP000199771">
    <property type="component" value="Unassembled WGS sequence"/>
</dbReference>
<dbReference type="FunFam" id="2.40.50.140:FF:000012">
    <property type="entry name" value="DNA ligase"/>
    <property type="match status" value="1"/>
</dbReference>
<sequence length="691" mass="76033">MMGTPQAARDRAEALRQQLREHDHRYYVLDQPTISDAEYDRLFDELQRLEREYPELLTPDSPTQRVAGQVRADFAPVRHRLPMLSLRKVTNEGELRDFDRRVRETLGVASVDYVGEPKLDGLAVSLIYEHGVLVCGATRGDGETGEDITANLKTIRSIPLRLRGGDDAPPPWLEVRGEVYLPLAGFRRWVEEAVQRGEKPPVNPRNAAAGSLRQLDPSVTAQRPLAFYAYGIGYVEGWALPRLHSEVLDHLRAWGFPVSDLIERVQGAGGCQRYFEAMQARRGELAFDIDGVVFKLDDLAGREELGTVSREPRWAVAYKFPAEEAETVVENIDFQVGRTGALTPTARLRTVFVGGANVSNATLHNLDEVERKDVRIGDWVIVRRAGDVIPEVKQVVLAKRPPHARRVEVPTHCPACGSPVVREAGDPVARCTGGLTCPAQLTRALQQFASRRALDIEGLGEKLLGQLIEQGLVRKSSDIYRLDVQRLAALDRMGEKSAQNLIDAIERSKKTTLARFLYALGIPQVGEATAQQLASHFRTLEALIEAALADAASADDPNLKDKDRFPRLRAVPDVGPEVARLIAQWFAQDKHRALIAELRDAGVHWPVSQAPVEGPLSGKTFVLTGTLPGMTRDEATALIEARGGKVIGSVSKKTDYVIAGEAAGSKLVKAQKLGVPILDADGFRALLEGRN</sequence>
<evidence type="ECO:0000313" key="16">
    <source>
        <dbReference type="EMBL" id="SFF34213.1"/>
    </source>
</evidence>
<evidence type="ECO:0000256" key="3">
    <source>
        <dbReference type="ARBA" id="ARBA00013308"/>
    </source>
</evidence>
<dbReference type="SUPFAM" id="SSF50249">
    <property type="entry name" value="Nucleic acid-binding proteins"/>
    <property type="match status" value="1"/>
</dbReference>
<feature type="binding site" evidence="14">
    <location>
        <position position="295"/>
    </location>
    <ligand>
        <name>NAD(+)</name>
        <dbReference type="ChEBI" id="CHEBI:57540"/>
    </ligand>
</feature>
<dbReference type="InterPro" id="IPR041663">
    <property type="entry name" value="DisA/LigA_HHH"/>
</dbReference>
<dbReference type="Pfam" id="PF22745">
    <property type="entry name" value="Nlig-Ia"/>
    <property type="match status" value="1"/>
</dbReference>
<comment type="caution">
    <text evidence="14">Lacks conserved residue(s) required for the propagation of feature annotation.</text>
</comment>
<dbReference type="AlphaFoldDB" id="A0A1I2HXM8"/>
<feature type="active site" description="N6-AMP-lysine intermediate" evidence="14">
    <location>
        <position position="118"/>
    </location>
</feature>
<keyword evidence="7 14" id="KW-0227">DNA damage</keyword>
<evidence type="ECO:0000256" key="12">
    <source>
        <dbReference type="ARBA" id="ARBA00034005"/>
    </source>
</evidence>
<dbReference type="OrthoDB" id="9759736at2"/>
<dbReference type="PANTHER" id="PTHR23389:SF9">
    <property type="entry name" value="DNA LIGASE"/>
    <property type="match status" value="1"/>
</dbReference>
<dbReference type="InterPro" id="IPR003583">
    <property type="entry name" value="Hlx-hairpin-Hlx_DNA-bd_motif"/>
</dbReference>
<feature type="binding site" evidence="14">
    <location>
        <position position="416"/>
    </location>
    <ligand>
        <name>Zn(2+)</name>
        <dbReference type="ChEBI" id="CHEBI:29105"/>
    </ligand>
</feature>
<dbReference type="SMART" id="SM00278">
    <property type="entry name" value="HhH1"/>
    <property type="match status" value="4"/>
</dbReference>